<evidence type="ECO:0000259" key="1">
    <source>
        <dbReference type="PROSITE" id="PS51819"/>
    </source>
</evidence>
<gene>
    <name evidence="2" type="ORF">EV645_4295</name>
</gene>
<dbReference type="GO" id="GO:0016829">
    <property type="term" value="F:lyase activity"/>
    <property type="evidence" value="ECO:0007669"/>
    <property type="project" value="UniProtKB-KW"/>
</dbReference>
<dbReference type="InterPro" id="IPR029068">
    <property type="entry name" value="Glyas_Bleomycin-R_OHBP_Dase"/>
</dbReference>
<reference evidence="2 3" key="1">
    <citation type="journal article" date="2015" name="Stand. Genomic Sci.">
        <title>Genomic Encyclopedia of Bacterial and Archaeal Type Strains, Phase III: the genomes of soil and plant-associated and newly described type strains.</title>
        <authorList>
            <person name="Whitman W.B."/>
            <person name="Woyke T."/>
            <person name="Klenk H.P."/>
            <person name="Zhou Y."/>
            <person name="Lilburn T.G."/>
            <person name="Beck B.J."/>
            <person name="De Vos P."/>
            <person name="Vandamme P."/>
            <person name="Eisen J.A."/>
            <person name="Garrity G."/>
            <person name="Hugenholtz P."/>
            <person name="Kyrpides N.C."/>
        </authorList>
    </citation>
    <scope>NUCLEOTIDE SEQUENCE [LARGE SCALE GENOMIC DNA]</scope>
    <source>
        <strain evidence="2 3">VKM Ac-2540</strain>
    </source>
</reference>
<dbReference type="EMBL" id="SHKR01000013">
    <property type="protein sequence ID" value="RZU13453.1"/>
    <property type="molecule type" value="Genomic_DNA"/>
</dbReference>
<accession>A0A4Q7WTX7</accession>
<comment type="caution">
    <text evidence="2">The sequence shown here is derived from an EMBL/GenBank/DDBJ whole genome shotgun (WGS) entry which is preliminary data.</text>
</comment>
<dbReference type="InterPro" id="IPR004360">
    <property type="entry name" value="Glyas_Fos-R_dOase_dom"/>
</dbReference>
<name>A0A4Q7WTX7_9ACTN</name>
<dbReference type="PROSITE" id="PS51819">
    <property type="entry name" value="VOC"/>
    <property type="match status" value="1"/>
</dbReference>
<dbReference type="AlphaFoldDB" id="A0A4Q7WTX7"/>
<dbReference type="OrthoDB" id="2453533at2"/>
<dbReference type="RefSeq" id="WP_157997121.1">
    <property type="nucleotide sequence ID" value="NZ_SHKR01000013.1"/>
</dbReference>
<dbReference type="Pfam" id="PF00903">
    <property type="entry name" value="Glyoxalase"/>
    <property type="match status" value="1"/>
</dbReference>
<dbReference type="InterPro" id="IPR037523">
    <property type="entry name" value="VOC_core"/>
</dbReference>
<sequence length="115" mass="12844">MAGTKLEHVRANVTDLNAAVDWYTTILDFEVEAYWPPDAPNYAHFVTQSGATFAVMEAEGRGGRFNFTVDDPDTLWNKVKDQVVIVEPLFDTPYGTRKFTIADPDGNELGFVRNG</sequence>
<keyword evidence="2" id="KW-0456">Lyase</keyword>
<feature type="domain" description="VOC" evidence="1">
    <location>
        <begin position="5"/>
        <end position="114"/>
    </location>
</feature>
<proteinExistence type="predicted"/>
<evidence type="ECO:0000313" key="2">
    <source>
        <dbReference type="EMBL" id="RZU13453.1"/>
    </source>
</evidence>
<keyword evidence="3" id="KW-1185">Reference proteome</keyword>
<organism evidence="2 3">
    <name type="scientific">Kribbella rubisoli</name>
    <dbReference type="NCBI Taxonomy" id="3075929"/>
    <lineage>
        <taxon>Bacteria</taxon>
        <taxon>Bacillati</taxon>
        <taxon>Actinomycetota</taxon>
        <taxon>Actinomycetes</taxon>
        <taxon>Propionibacteriales</taxon>
        <taxon>Kribbellaceae</taxon>
        <taxon>Kribbella</taxon>
    </lineage>
</organism>
<protein>
    <submittedName>
        <fullName evidence="2">Enzyme related to lactoylglutathione lyase</fullName>
    </submittedName>
</protein>
<evidence type="ECO:0000313" key="3">
    <source>
        <dbReference type="Proteomes" id="UP000292027"/>
    </source>
</evidence>
<dbReference type="Gene3D" id="3.10.180.10">
    <property type="entry name" value="2,3-Dihydroxybiphenyl 1,2-Dioxygenase, domain 1"/>
    <property type="match status" value="1"/>
</dbReference>
<dbReference type="Proteomes" id="UP000292027">
    <property type="component" value="Unassembled WGS sequence"/>
</dbReference>
<dbReference type="SUPFAM" id="SSF54593">
    <property type="entry name" value="Glyoxalase/Bleomycin resistance protein/Dihydroxybiphenyl dioxygenase"/>
    <property type="match status" value="1"/>
</dbReference>